<dbReference type="Proteomes" id="UP000835052">
    <property type="component" value="Unassembled WGS sequence"/>
</dbReference>
<organism evidence="2 3">
    <name type="scientific">Caenorhabditis auriculariae</name>
    <dbReference type="NCBI Taxonomy" id="2777116"/>
    <lineage>
        <taxon>Eukaryota</taxon>
        <taxon>Metazoa</taxon>
        <taxon>Ecdysozoa</taxon>
        <taxon>Nematoda</taxon>
        <taxon>Chromadorea</taxon>
        <taxon>Rhabditida</taxon>
        <taxon>Rhabditina</taxon>
        <taxon>Rhabditomorpha</taxon>
        <taxon>Rhabditoidea</taxon>
        <taxon>Rhabditidae</taxon>
        <taxon>Peloderinae</taxon>
        <taxon>Caenorhabditis</taxon>
    </lineage>
</organism>
<comment type="caution">
    <text evidence="2">The sequence shown here is derived from an EMBL/GenBank/DDBJ whole genome shotgun (WGS) entry which is preliminary data.</text>
</comment>
<feature type="region of interest" description="Disordered" evidence="1">
    <location>
        <begin position="93"/>
        <end position="144"/>
    </location>
</feature>
<name>A0A8S1H4P4_9PELO</name>
<keyword evidence="3" id="KW-1185">Reference proteome</keyword>
<accession>A0A8S1H4P4</accession>
<evidence type="ECO:0000313" key="3">
    <source>
        <dbReference type="Proteomes" id="UP000835052"/>
    </source>
</evidence>
<reference evidence="2" key="1">
    <citation type="submission" date="2020-10" db="EMBL/GenBank/DDBJ databases">
        <authorList>
            <person name="Kikuchi T."/>
        </authorList>
    </citation>
    <scope>NUCLEOTIDE SEQUENCE</scope>
    <source>
        <strain evidence="2">NKZ352</strain>
    </source>
</reference>
<proteinExistence type="predicted"/>
<dbReference type="EMBL" id="CAJGYM010000012">
    <property type="protein sequence ID" value="CAD6189778.1"/>
    <property type="molecule type" value="Genomic_DNA"/>
</dbReference>
<feature type="region of interest" description="Disordered" evidence="1">
    <location>
        <begin position="1"/>
        <end position="23"/>
    </location>
</feature>
<sequence>MSRGSNTGERSPEGPASPSPEPEYEALFGVESANDPEFEELMRRRALLLQELGECEDSDSEVLETPCKMQRLDDSYDAMEKIFEIEETNGAETSYFDDYKEETMTPRRSESQSSMEFEDEEEYEEFHEEVETNGKCPFSNGAKSPVIDTETLDEWLQQPLEENNGQSNGNLTVWKNVLDRMDNDCFYPMP</sequence>
<evidence type="ECO:0000313" key="2">
    <source>
        <dbReference type="EMBL" id="CAD6189778.1"/>
    </source>
</evidence>
<protein>
    <submittedName>
        <fullName evidence="2">Uncharacterized protein</fullName>
    </submittedName>
</protein>
<feature type="compositionally biased region" description="Basic and acidic residues" evidence="1">
    <location>
        <begin position="97"/>
        <end position="110"/>
    </location>
</feature>
<gene>
    <name evidence="2" type="ORF">CAUJ_LOCUS5697</name>
</gene>
<evidence type="ECO:0000256" key="1">
    <source>
        <dbReference type="SAM" id="MobiDB-lite"/>
    </source>
</evidence>
<dbReference type="AlphaFoldDB" id="A0A8S1H4P4"/>
<feature type="compositionally biased region" description="Acidic residues" evidence="1">
    <location>
        <begin position="116"/>
        <end position="128"/>
    </location>
</feature>